<accession>A0A223ATC3</accession>
<dbReference type="Proteomes" id="UP000214689">
    <property type="component" value="Chromosome"/>
</dbReference>
<dbReference type="AlphaFoldDB" id="A0A223ATC3"/>
<protein>
    <submittedName>
        <fullName evidence="1">Uncharacterized protein</fullName>
    </submittedName>
</protein>
<dbReference type="EMBL" id="CP016199">
    <property type="protein sequence ID" value="ASS38159.1"/>
    <property type="molecule type" value="Genomic_DNA"/>
</dbReference>
<evidence type="ECO:0000313" key="2">
    <source>
        <dbReference type="Proteomes" id="UP000214689"/>
    </source>
</evidence>
<dbReference type="OrthoDB" id="1749424at2"/>
<proteinExistence type="predicted"/>
<keyword evidence="2" id="KW-1185">Reference proteome</keyword>
<evidence type="ECO:0000313" key="1">
    <source>
        <dbReference type="EMBL" id="ASS38159.1"/>
    </source>
</evidence>
<dbReference type="RefSeq" id="WP_094234398.1">
    <property type="nucleotide sequence ID" value="NZ_CP016199.1"/>
</dbReference>
<reference evidence="2" key="1">
    <citation type="submission" date="2016-05" db="EMBL/GenBank/DDBJ databases">
        <authorList>
            <person name="Holder M.E."/>
            <person name="Ajami N.J."/>
            <person name="Petrosino J.F."/>
        </authorList>
    </citation>
    <scope>NUCLEOTIDE SEQUENCE [LARGE SCALE GENOMIC DNA]</scope>
    <source>
        <strain evidence="2">ATCC 700696</strain>
    </source>
</reference>
<name>A0A223ATC3_9FIRM</name>
<organism evidence="1 2">
    <name type="scientific">Mogibacterium pumilum</name>
    <dbReference type="NCBI Taxonomy" id="86332"/>
    <lineage>
        <taxon>Bacteria</taxon>
        <taxon>Bacillati</taxon>
        <taxon>Bacillota</taxon>
        <taxon>Clostridia</taxon>
        <taxon>Peptostreptococcales</taxon>
        <taxon>Anaerovoracaceae</taxon>
        <taxon>Mogibacterium</taxon>
    </lineage>
</organism>
<sequence length="192" mass="21141">MSDLRINFIDNWGKKDVDLEELRCALEDGNSSVYNDASLTKISAKWKKFKERGVSNLYLLKELDDDGVACAMYAYSITDGVIDDEMLEKLRGICAQNLSSGEMRADGSFSKPNEWWDTNPGRSIKAVESGSADSLHQYLGAELYPKGIVLSSRSIKSKHAGELACSAIAWGVSTSIFKKGAYMSVLIHNDAL</sequence>
<gene>
    <name evidence="1" type="ORF">AXF17_06895</name>
</gene>